<dbReference type="Pfam" id="PF08600">
    <property type="entry name" value="NuBaID_C"/>
    <property type="match status" value="1"/>
</dbReference>
<dbReference type="OrthoDB" id="2592092at2759"/>
<feature type="domain" description="C3HC-type" evidence="7">
    <location>
        <begin position="87"/>
        <end position="229"/>
    </location>
</feature>
<gene>
    <name evidence="9" type="ORF">P168DRAFT_255364</name>
</gene>
<dbReference type="GeneID" id="36541979"/>
<dbReference type="PANTHER" id="PTHR15835:SF6">
    <property type="entry name" value="ZINC FINGER C3HC-TYPE PROTEIN 1"/>
    <property type="match status" value="1"/>
</dbReference>
<dbReference type="Pfam" id="PF07967">
    <property type="entry name" value="zf-C3HC"/>
    <property type="match status" value="1"/>
</dbReference>
<dbReference type="GO" id="GO:0005634">
    <property type="term" value="C:nucleus"/>
    <property type="evidence" value="ECO:0007669"/>
    <property type="project" value="UniProtKB-SubCell"/>
</dbReference>
<evidence type="ECO:0000256" key="6">
    <source>
        <dbReference type="SAM" id="MobiDB-lite"/>
    </source>
</evidence>
<protein>
    <submittedName>
        <fullName evidence="9">C3HC zinc finger protein</fullName>
    </submittedName>
</protein>
<dbReference type="GO" id="GO:0008270">
    <property type="term" value="F:zinc ion binding"/>
    <property type="evidence" value="ECO:0007669"/>
    <property type="project" value="UniProtKB-KW"/>
</dbReference>
<dbReference type="AlphaFoldDB" id="A0A2I1CZY8"/>
<dbReference type="VEuPathDB" id="FungiDB:P168DRAFT_255364"/>
<keyword evidence="4" id="KW-0862">Zinc</keyword>
<sequence>MSYAVETKKRKFQRVLDSLTKPSSAESSKPPTTAREQLHGESSAAKKIRLSDRDDSSLASARRSILKVGRPSSRDSSASSTRPSFVPWDRERFLERLETFRRVDRWSPKPSAISEVEWAKRGWICTDKSRVTCVGGCGGSVVVKLPDELDELDGYDYDKVEERRQVRDKLVDEYANRLVQGHGESCPWRNKGCDATIHRLALSNADVAISALQTRYSNLVKIADSLPAETIIQTPESFNIEEIISTLPPKFDGSEAPVETTEPQTPQPTEEAHENLPTPPVVNQTAFVLAFFGWDTTAEKASGLASCSACFRRLGLWMYKPKENGDPGIYDSLEVATEHMEYCPWINGKAQSGTGRASDKQAELPSGWEVLAQALRVKHRRRMRASTSAGSRAVSESPSLDCSFFDESNDDIKKASDREWWSKILRMRQMLNVKTPKKRSAASP</sequence>
<dbReference type="InterPro" id="IPR012935">
    <property type="entry name" value="NuBaID_N"/>
</dbReference>
<evidence type="ECO:0000256" key="4">
    <source>
        <dbReference type="ARBA" id="ARBA00022833"/>
    </source>
</evidence>
<dbReference type="RefSeq" id="XP_024691784.1">
    <property type="nucleotide sequence ID" value="XM_024834455.1"/>
</dbReference>
<feature type="compositionally biased region" description="Low complexity" evidence="6">
    <location>
        <begin position="257"/>
        <end position="269"/>
    </location>
</feature>
<feature type="domain" description="NuBaID C-terminal" evidence="8">
    <location>
        <begin position="286"/>
        <end position="382"/>
    </location>
</feature>
<keyword evidence="2" id="KW-0479">Metal-binding</keyword>
<evidence type="ECO:0000313" key="10">
    <source>
        <dbReference type="Proteomes" id="UP000234254"/>
    </source>
</evidence>
<keyword evidence="10" id="KW-1185">Reference proteome</keyword>
<dbReference type="InterPro" id="IPR013909">
    <property type="entry name" value="NuBaID_C"/>
</dbReference>
<comment type="subcellular location">
    <subcellularLocation>
        <location evidence="1">Nucleus</location>
    </subcellularLocation>
</comment>
<evidence type="ECO:0000313" key="9">
    <source>
        <dbReference type="EMBL" id="PKY03190.1"/>
    </source>
</evidence>
<dbReference type="PANTHER" id="PTHR15835">
    <property type="entry name" value="NUCLEAR-INTERACTING PARTNER OF ALK"/>
    <property type="match status" value="1"/>
</dbReference>
<accession>A0A2I1CZY8</accession>
<dbReference type="Proteomes" id="UP000234254">
    <property type="component" value="Unassembled WGS sequence"/>
</dbReference>
<evidence type="ECO:0000259" key="7">
    <source>
        <dbReference type="Pfam" id="PF07967"/>
    </source>
</evidence>
<keyword evidence="5" id="KW-0539">Nucleus</keyword>
<proteinExistence type="predicted"/>
<evidence type="ECO:0000256" key="5">
    <source>
        <dbReference type="ARBA" id="ARBA00023242"/>
    </source>
</evidence>
<dbReference type="EMBL" id="MSFM01000008">
    <property type="protein sequence ID" value="PKY03190.1"/>
    <property type="molecule type" value="Genomic_DNA"/>
</dbReference>
<feature type="region of interest" description="Disordered" evidence="6">
    <location>
        <begin position="14"/>
        <end position="84"/>
    </location>
</feature>
<evidence type="ECO:0000256" key="3">
    <source>
        <dbReference type="ARBA" id="ARBA00022771"/>
    </source>
</evidence>
<feature type="compositionally biased region" description="Polar residues" evidence="6">
    <location>
        <begin position="20"/>
        <end position="35"/>
    </location>
</feature>
<evidence type="ECO:0000259" key="8">
    <source>
        <dbReference type="Pfam" id="PF08600"/>
    </source>
</evidence>
<evidence type="ECO:0000256" key="1">
    <source>
        <dbReference type="ARBA" id="ARBA00004123"/>
    </source>
</evidence>
<comment type="caution">
    <text evidence="9">The sequence shown here is derived from an EMBL/GenBank/DDBJ whole genome shotgun (WGS) entry which is preliminary data.</text>
</comment>
<reference evidence="9" key="1">
    <citation type="submission" date="2016-12" db="EMBL/GenBank/DDBJ databases">
        <title>The genomes of Aspergillus section Nigri reveals drivers in fungal speciation.</title>
        <authorList>
            <consortium name="DOE Joint Genome Institute"/>
            <person name="Vesth T.C."/>
            <person name="Nybo J."/>
            <person name="Theobald S."/>
            <person name="Brandl J."/>
            <person name="Frisvad J.C."/>
            <person name="Nielsen K.F."/>
            <person name="Lyhne E.K."/>
            <person name="Kogle M.E."/>
            <person name="Kuo A."/>
            <person name="Riley R."/>
            <person name="Clum A."/>
            <person name="Nolan M."/>
            <person name="Lipzen A."/>
            <person name="Salamov A."/>
            <person name="Henrissat B."/>
            <person name="Wiebenga A."/>
            <person name="De vries R.P."/>
            <person name="Grigoriev I.V."/>
            <person name="Mortensen U.H."/>
            <person name="Andersen M.R."/>
            <person name="Baker S.E."/>
        </authorList>
    </citation>
    <scope>NUCLEOTIDE SEQUENCE</scope>
    <source>
        <strain evidence="9">IBT 28561</strain>
    </source>
</reference>
<feature type="region of interest" description="Disordered" evidence="6">
    <location>
        <begin position="250"/>
        <end position="278"/>
    </location>
</feature>
<name>A0A2I1CZY8_ASPC2</name>
<keyword evidence="3" id="KW-0863">Zinc-finger</keyword>
<feature type="compositionally biased region" description="Low complexity" evidence="6">
    <location>
        <begin position="57"/>
        <end position="84"/>
    </location>
</feature>
<organism evidence="9 10">
    <name type="scientific">Aspergillus campestris (strain IBT 28561)</name>
    <dbReference type="NCBI Taxonomy" id="1392248"/>
    <lineage>
        <taxon>Eukaryota</taxon>
        <taxon>Fungi</taxon>
        <taxon>Dikarya</taxon>
        <taxon>Ascomycota</taxon>
        <taxon>Pezizomycotina</taxon>
        <taxon>Eurotiomycetes</taxon>
        <taxon>Eurotiomycetidae</taxon>
        <taxon>Eurotiales</taxon>
        <taxon>Aspergillaceae</taxon>
        <taxon>Aspergillus</taxon>
        <taxon>Aspergillus subgen. Circumdati</taxon>
    </lineage>
</organism>
<evidence type="ECO:0000256" key="2">
    <source>
        <dbReference type="ARBA" id="ARBA00022723"/>
    </source>
</evidence>